<protein>
    <submittedName>
        <fullName evidence="1">Uncharacterized protein</fullName>
    </submittedName>
</protein>
<evidence type="ECO:0000313" key="2">
    <source>
        <dbReference type="Proteomes" id="UP001176941"/>
    </source>
</evidence>
<proteinExistence type="predicted"/>
<organism evidence="1 2">
    <name type="scientific">Rangifer tarandus platyrhynchus</name>
    <name type="common">Svalbard reindeer</name>
    <dbReference type="NCBI Taxonomy" id="3082113"/>
    <lineage>
        <taxon>Eukaryota</taxon>
        <taxon>Metazoa</taxon>
        <taxon>Chordata</taxon>
        <taxon>Craniata</taxon>
        <taxon>Vertebrata</taxon>
        <taxon>Euteleostomi</taxon>
        <taxon>Mammalia</taxon>
        <taxon>Eutheria</taxon>
        <taxon>Laurasiatheria</taxon>
        <taxon>Artiodactyla</taxon>
        <taxon>Ruminantia</taxon>
        <taxon>Pecora</taxon>
        <taxon>Cervidae</taxon>
        <taxon>Odocoileinae</taxon>
        <taxon>Rangifer</taxon>
    </lineage>
</organism>
<dbReference type="Proteomes" id="UP001176941">
    <property type="component" value="Chromosome X"/>
</dbReference>
<name>A0ABN9A3I8_RANTA</name>
<dbReference type="EMBL" id="OX460343">
    <property type="protein sequence ID" value="CAI9180313.1"/>
    <property type="molecule type" value="Genomic_DNA"/>
</dbReference>
<sequence>MTLKLLHEHTSRLLNCYHTVDAWFQSFGDLSSKSLFSPTRKNEIPVLFDRCRGWGLRHQRLMFKGVLYTFISGSAHVSYTNIGCSQFLKLAKLLDTNTFDMFNYVPYINYFWLVTSLNKNSVTFQDAFSEGSGC</sequence>
<keyword evidence="2" id="KW-1185">Reference proteome</keyword>
<reference evidence="1" key="1">
    <citation type="submission" date="2023-04" db="EMBL/GenBank/DDBJ databases">
        <authorList>
            <consortium name="ELIXIR-Norway"/>
        </authorList>
    </citation>
    <scope>NUCLEOTIDE SEQUENCE [LARGE SCALE GENOMIC DNA]</scope>
</reference>
<evidence type="ECO:0000313" key="1">
    <source>
        <dbReference type="EMBL" id="CAI9180313.1"/>
    </source>
</evidence>
<accession>A0ABN9A3I8</accession>
<gene>
    <name evidence="1" type="ORF">MRATA1EN1_LOCUS29275</name>
</gene>